<dbReference type="Proteomes" id="UP001165074">
    <property type="component" value="Unassembled WGS sequence"/>
</dbReference>
<sequence>MSVVGAVDGADQVTHAIRADGAVLAFALDRDLAAVRRAPRDANRAPATRNPPAMPKLIRRARPRPAGTGENGGDPMENLRYVLPDPEDDMGRRQFAGSKEGDVEGCRHQPGVIGRA</sequence>
<evidence type="ECO:0000313" key="2">
    <source>
        <dbReference type="EMBL" id="GLY89447.1"/>
    </source>
</evidence>
<reference evidence="2" key="1">
    <citation type="submission" date="2023-03" db="EMBL/GenBank/DDBJ databases">
        <title>Actinoallomurus iriomotensis NBRC 103684.</title>
        <authorList>
            <person name="Ichikawa N."/>
            <person name="Sato H."/>
            <person name="Tonouchi N."/>
        </authorList>
    </citation>
    <scope>NUCLEOTIDE SEQUENCE</scope>
    <source>
        <strain evidence="2">NBRC 103684</strain>
    </source>
</reference>
<organism evidence="2 3">
    <name type="scientific">Actinoallomurus iriomotensis</name>
    <dbReference type="NCBI Taxonomy" id="478107"/>
    <lineage>
        <taxon>Bacteria</taxon>
        <taxon>Bacillati</taxon>
        <taxon>Actinomycetota</taxon>
        <taxon>Actinomycetes</taxon>
        <taxon>Streptosporangiales</taxon>
        <taxon>Thermomonosporaceae</taxon>
        <taxon>Actinoallomurus</taxon>
    </lineage>
</organism>
<dbReference type="AlphaFoldDB" id="A0A9W6SBF4"/>
<gene>
    <name evidence="2" type="ORF">Airi02_073760</name>
</gene>
<keyword evidence="3" id="KW-1185">Reference proteome</keyword>
<evidence type="ECO:0000256" key="1">
    <source>
        <dbReference type="SAM" id="MobiDB-lite"/>
    </source>
</evidence>
<evidence type="ECO:0000313" key="3">
    <source>
        <dbReference type="Proteomes" id="UP001165074"/>
    </source>
</evidence>
<feature type="region of interest" description="Disordered" evidence="1">
    <location>
        <begin position="38"/>
        <end position="116"/>
    </location>
</feature>
<protein>
    <submittedName>
        <fullName evidence="2">Uncharacterized protein</fullName>
    </submittedName>
</protein>
<comment type="caution">
    <text evidence="2">The sequence shown here is derived from an EMBL/GenBank/DDBJ whole genome shotgun (WGS) entry which is preliminary data.</text>
</comment>
<name>A0A9W6SBF4_9ACTN</name>
<accession>A0A9W6SBF4</accession>
<dbReference type="EMBL" id="BSTK01000013">
    <property type="protein sequence ID" value="GLY89447.1"/>
    <property type="molecule type" value="Genomic_DNA"/>
</dbReference>
<proteinExistence type="predicted"/>